<keyword evidence="1" id="KW-0472">Membrane</keyword>
<evidence type="ECO:0000256" key="1">
    <source>
        <dbReference type="SAM" id="Phobius"/>
    </source>
</evidence>
<comment type="caution">
    <text evidence="2">The sequence shown here is derived from an EMBL/GenBank/DDBJ whole genome shotgun (WGS) entry which is preliminary data.</text>
</comment>
<gene>
    <name evidence="2" type="ORF">DdX_13092</name>
</gene>
<dbReference type="Proteomes" id="UP001201812">
    <property type="component" value="Unassembled WGS sequence"/>
</dbReference>
<sequence>MFNRNGLYGFVMFLMAGVYVNSIPIAFSIPDEGALLMILCCAGKYPPNNASNTRPYNDCVASVGNMYAHSKGSTMYESGLSQLKRKFGDSPSCFQRNESNPIQKEESKTEGQGCSLRHFKVECGPAVGIDEAGFAGFIDRPTRRLRLLAPVEKQKIKQRTYLNYLSLTLDIKVMLKPKLIIMQPCFESLS</sequence>
<keyword evidence="1" id="KW-0812">Transmembrane</keyword>
<protein>
    <submittedName>
        <fullName evidence="2">Uncharacterized protein</fullName>
    </submittedName>
</protein>
<evidence type="ECO:0000313" key="3">
    <source>
        <dbReference type="Proteomes" id="UP001201812"/>
    </source>
</evidence>
<proteinExistence type="predicted"/>
<name>A0AAD4MUD4_9BILA</name>
<organism evidence="2 3">
    <name type="scientific">Ditylenchus destructor</name>
    <dbReference type="NCBI Taxonomy" id="166010"/>
    <lineage>
        <taxon>Eukaryota</taxon>
        <taxon>Metazoa</taxon>
        <taxon>Ecdysozoa</taxon>
        <taxon>Nematoda</taxon>
        <taxon>Chromadorea</taxon>
        <taxon>Rhabditida</taxon>
        <taxon>Tylenchina</taxon>
        <taxon>Tylenchomorpha</taxon>
        <taxon>Sphaerularioidea</taxon>
        <taxon>Anguinidae</taxon>
        <taxon>Anguininae</taxon>
        <taxon>Ditylenchus</taxon>
    </lineage>
</organism>
<keyword evidence="3" id="KW-1185">Reference proteome</keyword>
<dbReference type="AlphaFoldDB" id="A0AAD4MUD4"/>
<keyword evidence="1" id="KW-1133">Transmembrane helix</keyword>
<evidence type="ECO:0000313" key="2">
    <source>
        <dbReference type="EMBL" id="KAI1706252.1"/>
    </source>
</evidence>
<reference evidence="2" key="1">
    <citation type="submission" date="2022-01" db="EMBL/GenBank/DDBJ databases">
        <title>Genome Sequence Resource for Two Populations of Ditylenchus destructor, the Migratory Endoparasitic Phytonematode.</title>
        <authorList>
            <person name="Zhang H."/>
            <person name="Lin R."/>
            <person name="Xie B."/>
        </authorList>
    </citation>
    <scope>NUCLEOTIDE SEQUENCE</scope>
    <source>
        <strain evidence="2">BazhouSP</strain>
    </source>
</reference>
<accession>A0AAD4MUD4</accession>
<dbReference type="EMBL" id="JAKKPZ010000049">
    <property type="protein sequence ID" value="KAI1706252.1"/>
    <property type="molecule type" value="Genomic_DNA"/>
</dbReference>
<feature type="transmembrane region" description="Helical" evidence="1">
    <location>
        <begin position="6"/>
        <end position="27"/>
    </location>
</feature>